<dbReference type="EMBL" id="CP000529">
    <property type="protein sequence ID" value="ABM36713.1"/>
    <property type="molecule type" value="Genomic_DNA"/>
</dbReference>
<organism evidence="2 3">
    <name type="scientific">Polaromonas naphthalenivorans (strain CJ2)</name>
    <dbReference type="NCBI Taxonomy" id="365044"/>
    <lineage>
        <taxon>Bacteria</taxon>
        <taxon>Pseudomonadati</taxon>
        <taxon>Pseudomonadota</taxon>
        <taxon>Betaproteobacteria</taxon>
        <taxon>Burkholderiales</taxon>
        <taxon>Comamonadaceae</taxon>
        <taxon>Polaromonas</taxon>
    </lineage>
</organism>
<name>A1VM35_POLNA</name>
<sequence>MTNHATSPWSDSLRQQTRDAIEEMPITPDGRLHFKHATRGYAFAALEDLFNSRLLLRSKTGGGDWLFEDVEALLEAGWAVD</sequence>
<evidence type="ECO:0000313" key="3">
    <source>
        <dbReference type="Proteomes" id="UP000000644"/>
    </source>
</evidence>
<reference evidence="3" key="1">
    <citation type="journal article" date="2009" name="Environ. Microbiol.">
        <title>The genome of Polaromonas naphthalenivorans strain CJ2, isolated from coal tar-contaminated sediment, reveals physiological and metabolic versatility and evolution through extensive horizontal gene transfer.</title>
        <authorList>
            <person name="Yagi J.M."/>
            <person name="Sims D."/>
            <person name="Brettin T."/>
            <person name="Bruce D."/>
            <person name="Madsen E.L."/>
        </authorList>
    </citation>
    <scope>NUCLEOTIDE SEQUENCE [LARGE SCALE GENOMIC DNA]</scope>
    <source>
        <strain evidence="3">CJ2</strain>
    </source>
</reference>
<accession>A1VM35</accession>
<feature type="region of interest" description="Disordered" evidence="1">
    <location>
        <begin position="1"/>
        <end position="24"/>
    </location>
</feature>
<feature type="compositionally biased region" description="Polar residues" evidence="1">
    <location>
        <begin position="1"/>
        <end position="15"/>
    </location>
</feature>
<protein>
    <submittedName>
        <fullName evidence="2">Uncharacterized protein</fullName>
    </submittedName>
</protein>
<dbReference type="HOGENOM" id="CLU_2570885_0_0_4"/>
<dbReference type="KEGG" id="pna:Pnap_1399"/>
<evidence type="ECO:0000313" key="2">
    <source>
        <dbReference type="EMBL" id="ABM36713.1"/>
    </source>
</evidence>
<gene>
    <name evidence="2" type="ordered locus">Pnap_1399</name>
</gene>
<dbReference type="RefSeq" id="WP_011800800.1">
    <property type="nucleotide sequence ID" value="NC_008781.1"/>
</dbReference>
<proteinExistence type="predicted"/>
<dbReference type="OrthoDB" id="9811222at2"/>
<dbReference type="AlphaFoldDB" id="A1VM35"/>
<keyword evidence="3" id="KW-1185">Reference proteome</keyword>
<dbReference type="STRING" id="365044.Pnap_1399"/>
<dbReference type="Proteomes" id="UP000000644">
    <property type="component" value="Chromosome"/>
</dbReference>
<evidence type="ECO:0000256" key="1">
    <source>
        <dbReference type="SAM" id="MobiDB-lite"/>
    </source>
</evidence>